<name>R7SIE1_DICSQ</name>
<dbReference type="KEGG" id="dsq:DICSQDRAFT_175691"/>
<dbReference type="EMBL" id="JH719519">
    <property type="protein sequence ID" value="EJF55623.1"/>
    <property type="molecule type" value="Genomic_DNA"/>
</dbReference>
<dbReference type="AlphaFoldDB" id="R7SIE1"/>
<accession>R7SIE1</accession>
<proteinExistence type="predicted"/>
<dbReference type="GeneID" id="18840243"/>
<evidence type="ECO:0000313" key="2">
    <source>
        <dbReference type="Proteomes" id="UP000053319"/>
    </source>
</evidence>
<dbReference type="HOGENOM" id="CLU_2032075_0_0_1"/>
<protein>
    <submittedName>
        <fullName evidence="1">Uncharacterized protein</fullName>
    </submittedName>
</protein>
<dbReference type="Proteomes" id="UP000053319">
    <property type="component" value="Unassembled WGS sequence"/>
</dbReference>
<sequence>MSSVKLGDDYVRVPKLDVGGSNWVLYKERLTWAADAKGLVGHLDVGGTATGVAATPTAAGGGVDAAATTGGGTVATAPIGVTPGPGTVPDPAHAAYQLELAGVEKGGGHRQAAHREHHTRFP</sequence>
<gene>
    <name evidence="1" type="ORF">DICSQDRAFT_175691</name>
</gene>
<feature type="non-terminal residue" evidence="1">
    <location>
        <position position="122"/>
    </location>
</feature>
<organism evidence="1 2">
    <name type="scientific">Dichomitus squalens (strain LYAD-421)</name>
    <name type="common">Western red white-rot fungus</name>
    <dbReference type="NCBI Taxonomy" id="732165"/>
    <lineage>
        <taxon>Eukaryota</taxon>
        <taxon>Fungi</taxon>
        <taxon>Dikarya</taxon>
        <taxon>Basidiomycota</taxon>
        <taxon>Agaricomycotina</taxon>
        <taxon>Agaricomycetes</taxon>
        <taxon>Polyporales</taxon>
        <taxon>Polyporaceae</taxon>
        <taxon>Dichomitus</taxon>
    </lineage>
</organism>
<evidence type="ECO:0000313" key="1">
    <source>
        <dbReference type="EMBL" id="EJF55623.1"/>
    </source>
</evidence>
<dbReference type="RefSeq" id="XP_007371641.1">
    <property type="nucleotide sequence ID" value="XM_007371579.1"/>
</dbReference>
<reference evidence="1 2" key="1">
    <citation type="journal article" date="2012" name="Science">
        <title>The Paleozoic origin of enzymatic lignin decomposition reconstructed from 31 fungal genomes.</title>
        <authorList>
            <person name="Floudas D."/>
            <person name="Binder M."/>
            <person name="Riley R."/>
            <person name="Barry K."/>
            <person name="Blanchette R.A."/>
            <person name="Henrissat B."/>
            <person name="Martinez A.T."/>
            <person name="Otillar R."/>
            <person name="Spatafora J.W."/>
            <person name="Yadav J.S."/>
            <person name="Aerts A."/>
            <person name="Benoit I."/>
            <person name="Boyd A."/>
            <person name="Carlson A."/>
            <person name="Copeland A."/>
            <person name="Coutinho P.M."/>
            <person name="de Vries R.P."/>
            <person name="Ferreira P."/>
            <person name="Findley K."/>
            <person name="Foster B."/>
            <person name="Gaskell J."/>
            <person name="Glotzer D."/>
            <person name="Gorecki P."/>
            <person name="Heitman J."/>
            <person name="Hesse C."/>
            <person name="Hori C."/>
            <person name="Igarashi K."/>
            <person name="Jurgens J.A."/>
            <person name="Kallen N."/>
            <person name="Kersten P."/>
            <person name="Kohler A."/>
            <person name="Kuees U."/>
            <person name="Kumar T.K.A."/>
            <person name="Kuo A."/>
            <person name="LaButti K."/>
            <person name="Larrondo L.F."/>
            <person name="Lindquist E."/>
            <person name="Ling A."/>
            <person name="Lombard V."/>
            <person name="Lucas S."/>
            <person name="Lundell T."/>
            <person name="Martin R."/>
            <person name="McLaughlin D.J."/>
            <person name="Morgenstern I."/>
            <person name="Morin E."/>
            <person name="Murat C."/>
            <person name="Nagy L.G."/>
            <person name="Nolan M."/>
            <person name="Ohm R.A."/>
            <person name="Patyshakuliyeva A."/>
            <person name="Rokas A."/>
            <person name="Ruiz-Duenas F.J."/>
            <person name="Sabat G."/>
            <person name="Salamov A."/>
            <person name="Samejima M."/>
            <person name="Schmutz J."/>
            <person name="Slot J.C."/>
            <person name="St John F."/>
            <person name="Stenlid J."/>
            <person name="Sun H."/>
            <person name="Sun S."/>
            <person name="Syed K."/>
            <person name="Tsang A."/>
            <person name="Wiebenga A."/>
            <person name="Young D."/>
            <person name="Pisabarro A."/>
            <person name="Eastwood D.C."/>
            <person name="Martin F."/>
            <person name="Cullen D."/>
            <person name="Grigoriev I.V."/>
            <person name="Hibbett D.S."/>
        </authorList>
    </citation>
    <scope>NUCLEOTIDE SEQUENCE [LARGE SCALE GENOMIC DNA]</scope>
    <source>
        <strain evidence="1 2">LYAD-421 SS1</strain>
    </source>
</reference>